<sequence length="271" mass="30545">MKPHQPQAEAPTPSTFVLEVNHVKSCAECQKKTTKALKKFRGVDSVSFDVEGRLKISGNIDQKTIVGKFAEWGKKAELLSFRKGPVLENSRGACTRSKKCTSEPLSDSSDENSDHANKSMKNNSQVPMENSQLPEEKQSMKKNRNCFGFLRCLFPKKNEAKKKAPSPTTNNPFKWRRPWPYVPESACYSTYGRYPPVHGSGMAPPHHHYSHMRPPPQPRVPMAPPHVMLNYRPPLKANPMIYYNSHADNLGGYSFKITSLLVYNTGKSPPF</sequence>
<organism evidence="8 9">
    <name type="scientific">Rubroshorea leprosula</name>
    <dbReference type="NCBI Taxonomy" id="152421"/>
    <lineage>
        <taxon>Eukaryota</taxon>
        <taxon>Viridiplantae</taxon>
        <taxon>Streptophyta</taxon>
        <taxon>Embryophyta</taxon>
        <taxon>Tracheophyta</taxon>
        <taxon>Spermatophyta</taxon>
        <taxon>Magnoliopsida</taxon>
        <taxon>eudicotyledons</taxon>
        <taxon>Gunneridae</taxon>
        <taxon>Pentapetalae</taxon>
        <taxon>rosids</taxon>
        <taxon>malvids</taxon>
        <taxon>Malvales</taxon>
        <taxon>Dipterocarpaceae</taxon>
        <taxon>Rubroshorea</taxon>
    </lineage>
</organism>
<reference evidence="8 9" key="1">
    <citation type="journal article" date="2021" name="Commun. Biol.">
        <title>The genome of Shorea leprosula (Dipterocarpaceae) highlights the ecological relevance of drought in aseasonal tropical rainforests.</title>
        <authorList>
            <person name="Ng K.K.S."/>
            <person name="Kobayashi M.J."/>
            <person name="Fawcett J.A."/>
            <person name="Hatakeyama M."/>
            <person name="Paape T."/>
            <person name="Ng C.H."/>
            <person name="Ang C.C."/>
            <person name="Tnah L.H."/>
            <person name="Lee C.T."/>
            <person name="Nishiyama T."/>
            <person name="Sese J."/>
            <person name="O'Brien M.J."/>
            <person name="Copetti D."/>
            <person name="Mohd Noor M.I."/>
            <person name="Ong R.C."/>
            <person name="Putra M."/>
            <person name="Sireger I.Z."/>
            <person name="Indrioko S."/>
            <person name="Kosugi Y."/>
            <person name="Izuno A."/>
            <person name="Isagi Y."/>
            <person name="Lee S.L."/>
            <person name="Shimizu K.K."/>
        </authorList>
    </citation>
    <scope>NUCLEOTIDE SEQUENCE [LARGE SCALE GENOMIC DNA]</scope>
    <source>
        <strain evidence="8">214</strain>
    </source>
</reference>
<dbReference type="InterPro" id="IPR006121">
    <property type="entry name" value="HMA_dom"/>
</dbReference>
<dbReference type="Gene3D" id="3.30.70.100">
    <property type="match status" value="1"/>
</dbReference>
<evidence type="ECO:0000256" key="2">
    <source>
        <dbReference type="ARBA" id="ARBA00022723"/>
    </source>
</evidence>
<keyword evidence="3" id="KW-0449">Lipoprotein</keyword>
<dbReference type="PANTHER" id="PTHR45868:SF74">
    <property type="entry name" value="HEAVY METAL-ASSOCIATED ISOPRENYLATED PLANT PROTEIN 33"/>
    <property type="match status" value="1"/>
</dbReference>
<keyword evidence="9" id="KW-1185">Reference proteome</keyword>
<evidence type="ECO:0000259" key="7">
    <source>
        <dbReference type="Pfam" id="PF00403"/>
    </source>
</evidence>
<dbReference type="CDD" id="cd00371">
    <property type="entry name" value="HMA"/>
    <property type="match status" value="1"/>
</dbReference>
<dbReference type="SUPFAM" id="SSF55008">
    <property type="entry name" value="HMA, heavy metal-associated domain"/>
    <property type="match status" value="1"/>
</dbReference>
<gene>
    <name evidence="8" type="ORF">SLEP1_g4145</name>
</gene>
<evidence type="ECO:0000256" key="3">
    <source>
        <dbReference type="ARBA" id="ARBA00023288"/>
    </source>
</evidence>
<keyword evidence="1" id="KW-0488">Methylation</keyword>
<dbReference type="GO" id="GO:0046872">
    <property type="term" value="F:metal ion binding"/>
    <property type="evidence" value="ECO:0007669"/>
    <property type="project" value="UniProtKB-KW"/>
</dbReference>
<dbReference type="PANTHER" id="PTHR45868">
    <property type="entry name" value="HEAVY METAL-ASSOCIATED ISOPRENYLATED PLANT PROTEIN 33-RELATED"/>
    <property type="match status" value="1"/>
</dbReference>
<keyword evidence="2" id="KW-0479">Metal-binding</keyword>
<evidence type="ECO:0000313" key="8">
    <source>
        <dbReference type="EMBL" id="GKU90104.1"/>
    </source>
</evidence>
<feature type="region of interest" description="Disordered" evidence="6">
    <location>
        <begin position="97"/>
        <end position="139"/>
    </location>
</feature>
<dbReference type="InterPro" id="IPR036163">
    <property type="entry name" value="HMA_dom_sf"/>
</dbReference>
<evidence type="ECO:0000256" key="5">
    <source>
        <dbReference type="ARBA" id="ARBA00024045"/>
    </source>
</evidence>
<keyword evidence="4" id="KW-0636">Prenylation</keyword>
<evidence type="ECO:0000313" key="9">
    <source>
        <dbReference type="Proteomes" id="UP001054252"/>
    </source>
</evidence>
<dbReference type="AlphaFoldDB" id="A0AAV5HX57"/>
<proteinExistence type="inferred from homology"/>
<dbReference type="EMBL" id="BPVZ01000004">
    <property type="protein sequence ID" value="GKU90104.1"/>
    <property type="molecule type" value="Genomic_DNA"/>
</dbReference>
<accession>A0AAV5HX57</accession>
<comment type="similarity">
    <text evidence="5">Belongs to the HIPP family.</text>
</comment>
<name>A0AAV5HX57_9ROSI</name>
<feature type="domain" description="HMA" evidence="7">
    <location>
        <begin position="25"/>
        <end position="71"/>
    </location>
</feature>
<feature type="compositionally biased region" description="Polar residues" evidence="6">
    <location>
        <begin position="119"/>
        <end position="133"/>
    </location>
</feature>
<protein>
    <recommendedName>
        <fullName evidence="7">HMA domain-containing protein</fullName>
    </recommendedName>
</protein>
<dbReference type="Pfam" id="PF00403">
    <property type="entry name" value="HMA"/>
    <property type="match status" value="1"/>
</dbReference>
<evidence type="ECO:0000256" key="1">
    <source>
        <dbReference type="ARBA" id="ARBA00022481"/>
    </source>
</evidence>
<comment type="caution">
    <text evidence="8">The sequence shown here is derived from an EMBL/GenBank/DDBJ whole genome shotgun (WGS) entry which is preliminary data.</text>
</comment>
<evidence type="ECO:0000256" key="4">
    <source>
        <dbReference type="ARBA" id="ARBA00023289"/>
    </source>
</evidence>
<dbReference type="Proteomes" id="UP001054252">
    <property type="component" value="Unassembled WGS sequence"/>
</dbReference>
<evidence type="ECO:0000256" key="6">
    <source>
        <dbReference type="SAM" id="MobiDB-lite"/>
    </source>
</evidence>